<dbReference type="STRING" id="990268.JCM19235_4557"/>
<evidence type="ECO:0000256" key="1">
    <source>
        <dbReference type="SAM" id="Phobius"/>
    </source>
</evidence>
<organism evidence="2 3">
    <name type="scientific">Vibrio maritimus</name>
    <dbReference type="NCBI Taxonomy" id="990268"/>
    <lineage>
        <taxon>Bacteria</taxon>
        <taxon>Pseudomonadati</taxon>
        <taxon>Pseudomonadota</taxon>
        <taxon>Gammaproteobacteria</taxon>
        <taxon>Vibrionales</taxon>
        <taxon>Vibrionaceae</taxon>
        <taxon>Vibrio</taxon>
    </lineage>
</organism>
<keyword evidence="1" id="KW-0472">Membrane</keyword>
<accession>A0A090SLT8</accession>
<reference evidence="2 3" key="2">
    <citation type="submission" date="2014-09" db="EMBL/GenBank/DDBJ databases">
        <authorList>
            <consortium name="NBRP consortium"/>
            <person name="Sawabe T."/>
            <person name="Meirelles P."/>
            <person name="Nakanishi M."/>
            <person name="Sayaka M."/>
            <person name="Hattori M."/>
            <person name="Ohkuma M."/>
        </authorList>
    </citation>
    <scope>NUCLEOTIDE SEQUENCE [LARGE SCALE GENOMIC DNA]</scope>
    <source>
        <strain evidence="3">JCM19235</strain>
    </source>
</reference>
<name>A0A090SLT8_9VIBR</name>
<dbReference type="EMBL" id="BBMR01000005">
    <property type="protein sequence ID" value="GAL20357.1"/>
    <property type="molecule type" value="Genomic_DNA"/>
</dbReference>
<feature type="transmembrane region" description="Helical" evidence="1">
    <location>
        <begin position="43"/>
        <end position="69"/>
    </location>
</feature>
<proteinExistence type="predicted"/>
<evidence type="ECO:0000313" key="3">
    <source>
        <dbReference type="Proteomes" id="UP000029228"/>
    </source>
</evidence>
<gene>
    <name evidence="2" type="ORF">JCM19235_4557</name>
</gene>
<reference evidence="2 3" key="1">
    <citation type="submission" date="2014-09" db="EMBL/GenBank/DDBJ databases">
        <title>Vibrio maritimus JCM 19235. (C45) whole genome shotgun sequence.</title>
        <authorList>
            <person name="Sawabe T."/>
            <person name="Meirelles P."/>
            <person name="Nakanishi M."/>
            <person name="Sayaka M."/>
            <person name="Hattori M."/>
            <person name="Ohkuma M."/>
        </authorList>
    </citation>
    <scope>NUCLEOTIDE SEQUENCE [LARGE SCALE GENOMIC DNA]</scope>
    <source>
        <strain evidence="3">JCM19235</strain>
    </source>
</reference>
<keyword evidence="1" id="KW-0812">Transmembrane</keyword>
<dbReference type="AlphaFoldDB" id="A0A090SLT8"/>
<protein>
    <submittedName>
        <fullName evidence="2">Uncharacterized protein</fullName>
    </submittedName>
</protein>
<comment type="caution">
    <text evidence="2">The sequence shown here is derived from an EMBL/GenBank/DDBJ whole genome shotgun (WGS) entry which is preliminary data.</text>
</comment>
<evidence type="ECO:0000313" key="2">
    <source>
        <dbReference type="EMBL" id="GAL20357.1"/>
    </source>
</evidence>
<keyword evidence="1" id="KW-1133">Transmembrane helix</keyword>
<dbReference type="Proteomes" id="UP000029228">
    <property type="component" value="Unassembled WGS sequence"/>
</dbReference>
<keyword evidence="3" id="KW-1185">Reference proteome</keyword>
<sequence length="87" mass="9491">MITAVLTLLAPALAVAMLVLTLILAKGDICPGQRGRIHKLLPAIGILWLAIASLKVEAFLVVFAIFYFYSKVQTGKTRQQGRFGSYI</sequence>